<dbReference type="Gene3D" id="3.30.1060.10">
    <property type="entry name" value="Peptide methionine sulphoxide reductase MsrA"/>
    <property type="match status" value="1"/>
</dbReference>
<dbReference type="NCBIfam" id="TIGR00401">
    <property type="entry name" value="msrA"/>
    <property type="match status" value="1"/>
</dbReference>
<dbReference type="PANTHER" id="PTHR43774">
    <property type="entry name" value="PEPTIDE METHIONINE SULFOXIDE REDUCTASE"/>
    <property type="match status" value="1"/>
</dbReference>
<dbReference type="GO" id="GO:0008113">
    <property type="term" value="F:peptide-methionine (S)-S-oxide reductase activity"/>
    <property type="evidence" value="ECO:0007669"/>
    <property type="project" value="UniProtKB-UniRule"/>
</dbReference>
<dbReference type="PANTHER" id="PTHR43774:SF1">
    <property type="entry name" value="PEPTIDE METHIONINE SULFOXIDE REDUCTASE MSRA 2"/>
    <property type="match status" value="1"/>
</dbReference>
<organism evidence="6 7">
    <name type="scientific">Melaminivora alkalimesophila</name>
    <dbReference type="NCBI Taxonomy" id="1165852"/>
    <lineage>
        <taxon>Bacteria</taxon>
        <taxon>Pseudomonadati</taxon>
        <taxon>Pseudomonadota</taxon>
        <taxon>Betaproteobacteria</taxon>
        <taxon>Burkholderiales</taxon>
        <taxon>Comamonadaceae</taxon>
        <taxon>Melaminivora</taxon>
    </lineage>
</organism>
<evidence type="ECO:0000256" key="3">
    <source>
        <dbReference type="ARBA" id="ARBA00048782"/>
    </source>
</evidence>
<feature type="active site" evidence="4">
    <location>
        <position position="17"/>
    </location>
</feature>
<proteinExistence type="inferred from homology"/>
<reference evidence="6 7" key="1">
    <citation type="submission" date="2018-05" db="EMBL/GenBank/DDBJ databases">
        <title>Genomic Encyclopedia of Type Strains, Phase IV (KMG-IV): sequencing the most valuable type-strain genomes for metagenomic binning, comparative biology and taxonomic classification.</title>
        <authorList>
            <person name="Goeker M."/>
        </authorList>
    </citation>
    <scope>NUCLEOTIDE SEQUENCE [LARGE SCALE GENOMIC DNA]</scope>
    <source>
        <strain evidence="6 7">DSM 26006</strain>
    </source>
</reference>
<accession>A0A317RBI0</accession>
<evidence type="ECO:0000256" key="2">
    <source>
        <dbReference type="ARBA" id="ARBA00047806"/>
    </source>
</evidence>
<comment type="catalytic activity">
    <reaction evidence="3 4">
        <text>[thioredoxin]-disulfide + L-methionine + H2O = L-methionine (S)-S-oxide + [thioredoxin]-dithiol</text>
        <dbReference type="Rhea" id="RHEA:19993"/>
        <dbReference type="Rhea" id="RHEA-COMP:10698"/>
        <dbReference type="Rhea" id="RHEA-COMP:10700"/>
        <dbReference type="ChEBI" id="CHEBI:15377"/>
        <dbReference type="ChEBI" id="CHEBI:29950"/>
        <dbReference type="ChEBI" id="CHEBI:50058"/>
        <dbReference type="ChEBI" id="CHEBI:57844"/>
        <dbReference type="ChEBI" id="CHEBI:58772"/>
        <dbReference type="EC" id="1.8.4.11"/>
    </reaction>
</comment>
<dbReference type="AlphaFoldDB" id="A0A317RBI0"/>
<comment type="caution">
    <text evidence="6">The sequence shown here is derived from an EMBL/GenBank/DDBJ whole genome shotgun (WGS) entry which is preliminary data.</text>
</comment>
<comment type="similarity">
    <text evidence="4">Belongs to the MsrA Met sulfoxide reductase family.</text>
</comment>
<dbReference type="HAMAP" id="MF_01401">
    <property type="entry name" value="MsrA"/>
    <property type="match status" value="1"/>
</dbReference>
<evidence type="ECO:0000256" key="4">
    <source>
        <dbReference type="HAMAP-Rule" id="MF_01401"/>
    </source>
</evidence>
<comment type="catalytic activity">
    <reaction evidence="2 4">
        <text>L-methionyl-[protein] + [thioredoxin]-disulfide + H2O = L-methionyl-(S)-S-oxide-[protein] + [thioredoxin]-dithiol</text>
        <dbReference type="Rhea" id="RHEA:14217"/>
        <dbReference type="Rhea" id="RHEA-COMP:10698"/>
        <dbReference type="Rhea" id="RHEA-COMP:10700"/>
        <dbReference type="Rhea" id="RHEA-COMP:12313"/>
        <dbReference type="Rhea" id="RHEA-COMP:12315"/>
        <dbReference type="ChEBI" id="CHEBI:15377"/>
        <dbReference type="ChEBI" id="CHEBI:16044"/>
        <dbReference type="ChEBI" id="CHEBI:29950"/>
        <dbReference type="ChEBI" id="CHEBI:44120"/>
        <dbReference type="ChEBI" id="CHEBI:50058"/>
        <dbReference type="EC" id="1.8.4.11"/>
    </reaction>
</comment>
<keyword evidence="7" id="KW-1185">Reference proteome</keyword>
<dbReference type="InterPro" id="IPR036509">
    <property type="entry name" value="Met_Sox_Rdtase_MsrA_sf"/>
</dbReference>
<keyword evidence="1 4" id="KW-0560">Oxidoreductase</keyword>
<dbReference type="EC" id="1.8.4.11" evidence="4"/>
<dbReference type="Pfam" id="PF01625">
    <property type="entry name" value="PMSR"/>
    <property type="match status" value="1"/>
</dbReference>
<dbReference type="GO" id="GO:0033744">
    <property type="term" value="F:L-methionine:thioredoxin-disulfide S-oxidoreductase activity"/>
    <property type="evidence" value="ECO:0007669"/>
    <property type="project" value="RHEA"/>
</dbReference>
<protein>
    <recommendedName>
        <fullName evidence="4">Peptide methionine sulfoxide reductase MsrA</fullName>
        <shortName evidence="4">Protein-methionine-S-oxide reductase</shortName>
        <ecNumber evidence="4">1.8.4.11</ecNumber>
    </recommendedName>
    <alternativeName>
        <fullName evidence="4">Peptide-methionine (S)-S-oxide reductase</fullName>
        <shortName evidence="4">Peptide Met(O) reductase</shortName>
    </alternativeName>
</protein>
<name>A0A317RBI0_9BURK</name>
<evidence type="ECO:0000313" key="6">
    <source>
        <dbReference type="EMBL" id="PWW46299.1"/>
    </source>
</evidence>
<evidence type="ECO:0000256" key="1">
    <source>
        <dbReference type="ARBA" id="ARBA00023002"/>
    </source>
</evidence>
<dbReference type="Proteomes" id="UP000246483">
    <property type="component" value="Unassembled WGS sequence"/>
</dbReference>
<dbReference type="InterPro" id="IPR002569">
    <property type="entry name" value="Met_Sox_Rdtase_MsrA_dom"/>
</dbReference>
<feature type="domain" description="Peptide methionine sulphoxide reductase MsrA" evidence="5">
    <location>
        <begin position="10"/>
        <end position="162"/>
    </location>
</feature>
<sequence length="185" mass="21085">MSSPEQQIQTITLGGGCFWCTEAVFRRVRGVHEVQSGYANGHVAHPSYEQVCRGDTGHAEVVRVRFDPQEISVGQILEIFFATHDPTTPNRQGNDVGPQYRSAIYYSDEAHRQVAEEVLRRIEREGLFDAPVVTELQPLQSFWPAEDYHGRYYDNNPSQGYCAFVIAPKLEKFRQTFREHLKPGA</sequence>
<dbReference type="EMBL" id="QGUB01000004">
    <property type="protein sequence ID" value="PWW46299.1"/>
    <property type="molecule type" value="Genomic_DNA"/>
</dbReference>
<gene>
    <name evidence="4" type="primary">msrA</name>
    <name evidence="6" type="ORF">DFR36_10479</name>
</gene>
<dbReference type="OrthoDB" id="4174719at2"/>
<evidence type="ECO:0000313" key="7">
    <source>
        <dbReference type="Proteomes" id="UP000246483"/>
    </source>
</evidence>
<comment type="function">
    <text evidence="4">Has an important function as a repair enzyme for proteins that have been inactivated by oxidation. Catalyzes the reversible oxidation-reduction of methionine sulfoxide in proteins to methionine.</text>
</comment>
<dbReference type="SUPFAM" id="SSF55068">
    <property type="entry name" value="Peptide methionine sulfoxide reductase"/>
    <property type="match status" value="1"/>
</dbReference>
<evidence type="ECO:0000259" key="5">
    <source>
        <dbReference type="Pfam" id="PF01625"/>
    </source>
</evidence>
<dbReference type="RefSeq" id="WP_019375033.1">
    <property type="nucleotide sequence ID" value="NZ_ALEE01000705.1"/>
</dbReference>